<sequence>MAPRGGRAGGREDGLSDRERRREGGRAGGREGGQLGGHRGRAGYGLVPPSCPSEHVPRPTATERLRGGREQSFAVAAGQDGGREGGRGGGRGGGREGGGAPSAWLAPAVVGAEHRKAG</sequence>
<dbReference type="EMBL" id="AZIL01002335">
    <property type="protein sequence ID" value="EWM21963.1"/>
    <property type="molecule type" value="Genomic_DNA"/>
</dbReference>
<feature type="compositionally biased region" description="Basic and acidic residues" evidence="1">
    <location>
        <begin position="55"/>
        <end position="69"/>
    </location>
</feature>
<keyword evidence="3" id="KW-1185">Reference proteome</keyword>
<proteinExistence type="predicted"/>
<evidence type="ECO:0000313" key="2">
    <source>
        <dbReference type="EMBL" id="EWM21963.1"/>
    </source>
</evidence>
<reference evidence="2 3" key="1">
    <citation type="journal article" date="2014" name="Mol. Plant">
        <title>Chromosome Scale Genome Assembly and Transcriptome Profiling of Nannochloropsis gaditana in Nitrogen Depletion.</title>
        <authorList>
            <person name="Corteggiani Carpinelli E."/>
            <person name="Telatin A."/>
            <person name="Vitulo N."/>
            <person name="Forcato C."/>
            <person name="D'Angelo M."/>
            <person name="Schiavon R."/>
            <person name="Vezzi A."/>
            <person name="Giacometti G.M."/>
            <person name="Morosinotto T."/>
            <person name="Valle G."/>
        </authorList>
    </citation>
    <scope>NUCLEOTIDE SEQUENCE [LARGE SCALE GENOMIC DNA]</scope>
    <source>
        <strain evidence="2 3">B-31</strain>
    </source>
</reference>
<feature type="compositionally biased region" description="Gly residues" evidence="1">
    <location>
        <begin position="87"/>
        <end position="100"/>
    </location>
</feature>
<feature type="region of interest" description="Disordered" evidence="1">
    <location>
        <begin position="1"/>
        <end position="118"/>
    </location>
</feature>
<dbReference type="AlphaFoldDB" id="W7TEM0"/>
<gene>
    <name evidence="2" type="ORF">Naga_102642g1</name>
</gene>
<evidence type="ECO:0000256" key="1">
    <source>
        <dbReference type="SAM" id="MobiDB-lite"/>
    </source>
</evidence>
<protein>
    <submittedName>
        <fullName evidence="2">Uncharacterized protein</fullName>
    </submittedName>
</protein>
<comment type="caution">
    <text evidence="2">The sequence shown here is derived from an EMBL/GenBank/DDBJ whole genome shotgun (WGS) entry which is preliminary data.</text>
</comment>
<organism evidence="2 3">
    <name type="scientific">Nannochloropsis gaditana</name>
    <dbReference type="NCBI Taxonomy" id="72520"/>
    <lineage>
        <taxon>Eukaryota</taxon>
        <taxon>Sar</taxon>
        <taxon>Stramenopiles</taxon>
        <taxon>Ochrophyta</taxon>
        <taxon>Eustigmatophyceae</taxon>
        <taxon>Eustigmatales</taxon>
        <taxon>Monodopsidaceae</taxon>
        <taxon>Nannochloropsis</taxon>
    </lineage>
</organism>
<name>W7TEM0_9STRA</name>
<feature type="compositionally biased region" description="Basic and acidic residues" evidence="1">
    <location>
        <begin position="9"/>
        <end position="29"/>
    </location>
</feature>
<evidence type="ECO:0000313" key="3">
    <source>
        <dbReference type="Proteomes" id="UP000019335"/>
    </source>
</evidence>
<accession>W7TEM0</accession>
<dbReference type="Proteomes" id="UP000019335">
    <property type="component" value="Unassembled WGS sequence"/>
</dbReference>